<keyword evidence="3" id="KW-1185">Reference proteome</keyword>
<evidence type="ECO:0000313" key="2">
    <source>
        <dbReference type="EMBL" id="KAI5337862.1"/>
    </source>
</evidence>
<dbReference type="EMBL" id="JAJFAZ020000003">
    <property type="protein sequence ID" value="KAI5337862.1"/>
    <property type="molecule type" value="Genomic_DNA"/>
</dbReference>
<protein>
    <submittedName>
        <fullName evidence="2">Uncharacterized protein</fullName>
    </submittedName>
</protein>
<dbReference type="Proteomes" id="UP001054821">
    <property type="component" value="Chromosome 3"/>
</dbReference>
<reference evidence="2 3" key="1">
    <citation type="journal article" date="2022" name="G3 (Bethesda)">
        <title>Whole-genome sequence and methylome profiling of the almond [Prunus dulcis (Mill.) D.A. Webb] cultivar 'Nonpareil'.</title>
        <authorList>
            <person name="D'Amico-Willman K.M."/>
            <person name="Ouma W.Z."/>
            <person name="Meulia T."/>
            <person name="Sideli G.M."/>
            <person name="Gradziel T.M."/>
            <person name="Fresnedo-Ramirez J."/>
        </authorList>
    </citation>
    <scope>NUCLEOTIDE SEQUENCE [LARGE SCALE GENOMIC DNA]</scope>
    <source>
        <strain evidence="2">Clone GOH B32 T37-40</strain>
    </source>
</reference>
<organism evidence="2 3">
    <name type="scientific">Prunus dulcis</name>
    <name type="common">Almond</name>
    <name type="synonym">Amygdalus dulcis</name>
    <dbReference type="NCBI Taxonomy" id="3755"/>
    <lineage>
        <taxon>Eukaryota</taxon>
        <taxon>Viridiplantae</taxon>
        <taxon>Streptophyta</taxon>
        <taxon>Embryophyta</taxon>
        <taxon>Tracheophyta</taxon>
        <taxon>Spermatophyta</taxon>
        <taxon>Magnoliopsida</taxon>
        <taxon>eudicotyledons</taxon>
        <taxon>Gunneridae</taxon>
        <taxon>Pentapetalae</taxon>
        <taxon>rosids</taxon>
        <taxon>fabids</taxon>
        <taxon>Rosales</taxon>
        <taxon>Rosaceae</taxon>
        <taxon>Amygdaloideae</taxon>
        <taxon>Amygdaleae</taxon>
        <taxon>Prunus</taxon>
    </lineage>
</organism>
<feature type="region of interest" description="Disordered" evidence="1">
    <location>
        <begin position="74"/>
        <end position="99"/>
    </location>
</feature>
<proteinExistence type="predicted"/>
<sequence length="126" mass="14283">MSSFPLRFGPTTCLRARELEHYAMESRNFSKMARGSCVRLTDRSWSRSTGESLVGWTKDTQRVELHLWHEELGRRQERARISPKTHRSESPGSIGSGDVARRFRGLESHLAATANSSCAGDFRTKD</sequence>
<evidence type="ECO:0000256" key="1">
    <source>
        <dbReference type="SAM" id="MobiDB-lite"/>
    </source>
</evidence>
<dbReference type="AlphaFoldDB" id="A0AAD4W971"/>
<accession>A0AAD4W971</accession>
<gene>
    <name evidence="2" type="ORF">L3X38_017133</name>
</gene>
<name>A0AAD4W971_PRUDU</name>
<evidence type="ECO:0000313" key="3">
    <source>
        <dbReference type="Proteomes" id="UP001054821"/>
    </source>
</evidence>
<comment type="caution">
    <text evidence="2">The sequence shown here is derived from an EMBL/GenBank/DDBJ whole genome shotgun (WGS) entry which is preliminary data.</text>
</comment>